<evidence type="ECO:0000313" key="2">
    <source>
        <dbReference type="Proteomes" id="UP000438991"/>
    </source>
</evidence>
<dbReference type="AlphaFoldDB" id="A0A327JNL6"/>
<dbReference type="InterPro" id="IPR009964">
    <property type="entry name" value="DUF1491"/>
</dbReference>
<organism evidence="1 2">
    <name type="scientific">Rhodoplanes serenus</name>
    <dbReference type="NCBI Taxonomy" id="200615"/>
    <lineage>
        <taxon>Bacteria</taxon>
        <taxon>Pseudomonadati</taxon>
        <taxon>Pseudomonadota</taxon>
        <taxon>Alphaproteobacteria</taxon>
        <taxon>Hyphomicrobiales</taxon>
        <taxon>Nitrobacteraceae</taxon>
        <taxon>Rhodoplanes</taxon>
    </lineage>
</organism>
<reference evidence="1 2" key="1">
    <citation type="submission" date="2019-11" db="EMBL/GenBank/DDBJ databases">
        <title>Whole-genome sequence of Rhodoplanes serenus DSM 18633, type strain.</title>
        <authorList>
            <person name="Kyndt J.A."/>
            <person name="Meyer T.E."/>
        </authorList>
    </citation>
    <scope>NUCLEOTIDE SEQUENCE [LARGE SCALE GENOMIC DNA]</scope>
    <source>
        <strain evidence="1 2">DSM 18633</strain>
    </source>
</reference>
<dbReference type="Proteomes" id="UP000438991">
    <property type="component" value="Unassembled WGS sequence"/>
</dbReference>
<protein>
    <submittedName>
        <fullName evidence="1">DUF1491 family protein</fullName>
    </submittedName>
</protein>
<sequence length="115" mass="12665">MRLKSGIWVAAYIRRCGVEGVFAAVRRRGAEEAGAIFVVVNRLDGTADLYGPAPQSAFDDERPADRAFSRVLGDAPAAESAVEAFIARESRFDPDVWVVEIEERSGRHFLDRIVA</sequence>
<proteinExistence type="predicted"/>
<accession>A0A327JNL6</accession>
<gene>
    <name evidence="1" type="ORF">GJ689_12890</name>
</gene>
<evidence type="ECO:0000313" key="1">
    <source>
        <dbReference type="EMBL" id="MTW17099.1"/>
    </source>
</evidence>
<dbReference type="Pfam" id="PF07372">
    <property type="entry name" value="DUF1491"/>
    <property type="match status" value="1"/>
</dbReference>
<comment type="caution">
    <text evidence="1">The sequence shown here is derived from an EMBL/GenBank/DDBJ whole genome shotgun (WGS) entry which is preliminary data.</text>
</comment>
<dbReference type="RefSeq" id="WP_111388810.1">
    <property type="nucleotide sequence ID" value="NZ_NPEW01000545.1"/>
</dbReference>
<dbReference type="Gene3D" id="3.40.1530.20">
    <property type="entry name" value="Protein of unknown function (DUF1491)"/>
    <property type="match status" value="1"/>
</dbReference>
<name>A0A327JNL6_9BRAD</name>
<dbReference type="EMBL" id="WNKV01000009">
    <property type="protein sequence ID" value="MTW17099.1"/>
    <property type="molecule type" value="Genomic_DNA"/>
</dbReference>